<dbReference type="GO" id="GO:0016987">
    <property type="term" value="F:sigma factor activity"/>
    <property type="evidence" value="ECO:0007669"/>
    <property type="project" value="UniProtKB-KW"/>
</dbReference>
<feature type="domain" description="RNA polymerase sigma-70 region 2" evidence="6">
    <location>
        <begin position="29"/>
        <end position="92"/>
    </location>
</feature>
<dbReference type="CDD" id="cd06171">
    <property type="entry name" value="Sigma70_r4"/>
    <property type="match status" value="1"/>
</dbReference>
<dbReference type="OrthoDB" id="3783006at2"/>
<dbReference type="SUPFAM" id="SSF88659">
    <property type="entry name" value="Sigma3 and sigma4 domains of RNA polymerase sigma factors"/>
    <property type="match status" value="1"/>
</dbReference>
<name>A0A239CZG1_9ACTN</name>
<accession>A0A239CZG1</accession>
<keyword evidence="4" id="KW-0238">DNA-binding</keyword>
<organism evidence="8 9">
    <name type="scientific">Actinoplanes regularis</name>
    <dbReference type="NCBI Taxonomy" id="52697"/>
    <lineage>
        <taxon>Bacteria</taxon>
        <taxon>Bacillati</taxon>
        <taxon>Actinomycetota</taxon>
        <taxon>Actinomycetes</taxon>
        <taxon>Micromonosporales</taxon>
        <taxon>Micromonosporaceae</taxon>
        <taxon>Actinoplanes</taxon>
    </lineage>
</organism>
<dbReference type="Proteomes" id="UP000198415">
    <property type="component" value="Unassembled WGS sequence"/>
</dbReference>
<dbReference type="Gene3D" id="1.10.1740.10">
    <property type="match status" value="1"/>
</dbReference>
<evidence type="ECO:0000259" key="7">
    <source>
        <dbReference type="Pfam" id="PF08281"/>
    </source>
</evidence>
<dbReference type="InterPro" id="IPR014284">
    <property type="entry name" value="RNA_pol_sigma-70_dom"/>
</dbReference>
<dbReference type="InterPro" id="IPR013249">
    <property type="entry name" value="RNA_pol_sigma70_r4_t2"/>
</dbReference>
<evidence type="ECO:0000256" key="4">
    <source>
        <dbReference type="ARBA" id="ARBA00023125"/>
    </source>
</evidence>
<dbReference type="SUPFAM" id="SSF88946">
    <property type="entry name" value="Sigma2 domain of RNA polymerase sigma factors"/>
    <property type="match status" value="1"/>
</dbReference>
<evidence type="ECO:0000256" key="1">
    <source>
        <dbReference type="ARBA" id="ARBA00010641"/>
    </source>
</evidence>
<dbReference type="PANTHER" id="PTHR43133:SF50">
    <property type="entry name" value="ECF RNA POLYMERASE SIGMA FACTOR SIGM"/>
    <property type="match status" value="1"/>
</dbReference>
<evidence type="ECO:0000256" key="2">
    <source>
        <dbReference type="ARBA" id="ARBA00023015"/>
    </source>
</evidence>
<comment type="similarity">
    <text evidence="1">Belongs to the sigma-70 factor family. ECF subfamily.</text>
</comment>
<dbReference type="InterPro" id="IPR013325">
    <property type="entry name" value="RNA_pol_sigma_r2"/>
</dbReference>
<protein>
    <submittedName>
        <fullName evidence="8">RNA polymerase, sigma subunit, SigV</fullName>
    </submittedName>
</protein>
<dbReference type="InterPro" id="IPR007627">
    <property type="entry name" value="RNA_pol_sigma70_r2"/>
</dbReference>
<reference evidence="8 9" key="1">
    <citation type="submission" date="2017-06" db="EMBL/GenBank/DDBJ databases">
        <authorList>
            <person name="Kim H.J."/>
            <person name="Triplett B.A."/>
        </authorList>
    </citation>
    <scope>NUCLEOTIDE SEQUENCE [LARGE SCALE GENOMIC DNA]</scope>
    <source>
        <strain evidence="8 9">DSM 43151</strain>
    </source>
</reference>
<feature type="domain" description="RNA polymerase sigma factor 70 region 4 type 2" evidence="7">
    <location>
        <begin position="116"/>
        <end position="165"/>
    </location>
</feature>
<dbReference type="Pfam" id="PF08281">
    <property type="entry name" value="Sigma70_r4_2"/>
    <property type="match status" value="1"/>
</dbReference>
<dbReference type="PANTHER" id="PTHR43133">
    <property type="entry name" value="RNA POLYMERASE ECF-TYPE SIGMA FACTO"/>
    <property type="match status" value="1"/>
</dbReference>
<proteinExistence type="inferred from homology"/>
<dbReference type="NCBIfam" id="TIGR02937">
    <property type="entry name" value="sigma70-ECF"/>
    <property type="match status" value="1"/>
</dbReference>
<dbReference type="InterPro" id="IPR039425">
    <property type="entry name" value="RNA_pol_sigma-70-like"/>
</dbReference>
<dbReference type="AlphaFoldDB" id="A0A239CZG1"/>
<evidence type="ECO:0000259" key="6">
    <source>
        <dbReference type="Pfam" id="PF04542"/>
    </source>
</evidence>
<dbReference type="GO" id="GO:0003677">
    <property type="term" value="F:DNA binding"/>
    <property type="evidence" value="ECO:0007669"/>
    <property type="project" value="UniProtKB-KW"/>
</dbReference>
<sequence>MLDLLSPPSPAPSTPAPPVTDFARFARDSKQRLHSSAFQLCRDWHLAQDLTQTTLTKLFLSWDRAADTENLSAYAQKVLFRTYLDHRRRRSSTEATPGELREPVYTMDADLRVTMMGALRQLPARDRAIVVLRYFADHSVEEVAAELDVPITVVKSQTRRSLIKLKHMLLCERPTLFAA</sequence>
<evidence type="ECO:0000256" key="3">
    <source>
        <dbReference type="ARBA" id="ARBA00023082"/>
    </source>
</evidence>
<evidence type="ECO:0000313" key="8">
    <source>
        <dbReference type="EMBL" id="SNS24733.1"/>
    </source>
</evidence>
<dbReference type="EMBL" id="FZNR01000012">
    <property type="protein sequence ID" value="SNS24733.1"/>
    <property type="molecule type" value="Genomic_DNA"/>
</dbReference>
<evidence type="ECO:0000256" key="5">
    <source>
        <dbReference type="ARBA" id="ARBA00023163"/>
    </source>
</evidence>
<dbReference type="GO" id="GO:0006352">
    <property type="term" value="P:DNA-templated transcription initiation"/>
    <property type="evidence" value="ECO:0007669"/>
    <property type="project" value="InterPro"/>
</dbReference>
<dbReference type="Gene3D" id="1.10.10.10">
    <property type="entry name" value="Winged helix-like DNA-binding domain superfamily/Winged helix DNA-binding domain"/>
    <property type="match status" value="1"/>
</dbReference>
<keyword evidence="9" id="KW-1185">Reference proteome</keyword>
<keyword evidence="3" id="KW-0731">Sigma factor</keyword>
<gene>
    <name evidence="8" type="ORF">SAMN06264365_112146</name>
</gene>
<dbReference type="InterPro" id="IPR036388">
    <property type="entry name" value="WH-like_DNA-bd_sf"/>
</dbReference>
<keyword evidence="5" id="KW-0804">Transcription</keyword>
<dbReference type="InterPro" id="IPR013324">
    <property type="entry name" value="RNA_pol_sigma_r3/r4-like"/>
</dbReference>
<keyword evidence="2" id="KW-0805">Transcription regulation</keyword>
<dbReference type="Pfam" id="PF04542">
    <property type="entry name" value="Sigma70_r2"/>
    <property type="match status" value="1"/>
</dbReference>
<evidence type="ECO:0000313" key="9">
    <source>
        <dbReference type="Proteomes" id="UP000198415"/>
    </source>
</evidence>